<comment type="similarity">
    <text evidence="6">Belongs to the EzrA family.</text>
</comment>
<dbReference type="EMBL" id="JBCNVT010000001">
    <property type="protein sequence ID" value="MEO5285512.1"/>
    <property type="molecule type" value="Genomic_DNA"/>
</dbReference>
<sequence>MFQVLIGILVVAALIIIGVYVYQKRTLNAVDALLNQKAAALTAHLDERFVKNANPELSGDSLKDFNQLKNEYQDEFLTAASRVDDLADQIAQDLHGFNLLKVKPDLRKLQDATAKLLSEQTNLEEGLKKIDDAKAEHQKAIGELKKQYQQFHNELEENSYRYGKSSTALRQRLTDLEARFAKFTTLTVKGDYEAAQDVLNELQQDTEELARLMQKIPDIYKPLLTEFPTQLQELKNGYEQLKRHHYNFADDQIDQEIEQLGQLCEQADADLAALRLDEAATANDQLTQHIEHLYDVMQRELDARPKVAPLMRDVGRHLSHAKQQNRELIDELERLSLNYTLNNDELANARGLDEQLRQLQASYDQDQEALAVEEAIDSQVVARQTDNEKSLTAIEEQQKQINDSVADLQSDEARAKKTLQRFSVEIRTIKRRVESLNLPGIPQDYMDYFFLVSDEIGKLANAINQVKIDMEDITKQLLIVQDDLETLQEKTDDLRDSAELTERLIQYANRLSIDHEEINAAITQAQNEFNHYNYPGSLEILEKAVEKVEPGSYKQMEQRYYAELKRNSSTTIG</sequence>
<dbReference type="HAMAP" id="MF_00728">
    <property type="entry name" value="EzrA"/>
    <property type="match status" value="1"/>
</dbReference>
<dbReference type="NCBIfam" id="NF003409">
    <property type="entry name" value="PRK04778.1-3"/>
    <property type="match status" value="1"/>
</dbReference>
<protein>
    <recommendedName>
        <fullName evidence="6">Septation ring formation regulator EzrA</fullName>
    </recommendedName>
</protein>
<keyword evidence="6" id="KW-0131">Cell cycle</keyword>
<comment type="function">
    <text evidence="6">Negative regulator of FtsZ ring formation; modulates the frequency and position of FtsZ ring formation. Inhibits FtsZ ring formation at polar sites. Interacts either with FtsZ or with one of its binding partners to promote depolymerization.</text>
</comment>
<feature type="topological domain" description="Extracellular" evidence="6">
    <location>
        <begin position="1"/>
        <end position="3"/>
    </location>
</feature>
<dbReference type="Proteomes" id="UP001456307">
    <property type="component" value="Unassembled WGS sequence"/>
</dbReference>
<dbReference type="RefSeq" id="WP_347981709.1">
    <property type="nucleotide sequence ID" value="NZ_JBCNVP010000001.1"/>
</dbReference>
<keyword evidence="6" id="KW-0132">Cell division</keyword>
<evidence type="ECO:0000256" key="6">
    <source>
        <dbReference type="HAMAP-Rule" id="MF_00728"/>
    </source>
</evidence>
<comment type="caution">
    <text evidence="7">The sequence shown here is derived from an EMBL/GenBank/DDBJ whole genome shotgun (WGS) entry which is preliminary data.</text>
</comment>
<evidence type="ECO:0000313" key="8">
    <source>
        <dbReference type="Proteomes" id="UP001456307"/>
    </source>
</evidence>
<evidence type="ECO:0000256" key="4">
    <source>
        <dbReference type="ARBA" id="ARBA00023136"/>
    </source>
</evidence>
<keyword evidence="8" id="KW-1185">Reference proteome</keyword>
<feature type="coiled-coil region" evidence="6">
    <location>
        <begin position="318"/>
        <end position="414"/>
    </location>
</feature>
<keyword evidence="1 6" id="KW-0812">Transmembrane</keyword>
<keyword evidence="6" id="KW-1003">Cell membrane</keyword>
<feature type="topological domain" description="Cytoplasmic" evidence="6">
    <location>
        <begin position="23"/>
        <end position="573"/>
    </location>
</feature>
<feature type="coiled-coil region" evidence="6">
    <location>
        <begin position="123"/>
        <end position="154"/>
    </location>
</feature>
<evidence type="ECO:0000256" key="1">
    <source>
        <dbReference type="ARBA" id="ARBA00022692"/>
    </source>
</evidence>
<gene>
    <name evidence="6 7" type="primary">ezrA</name>
    <name evidence="7" type="ORF">AAVZ08_02525</name>
</gene>
<keyword evidence="2 6" id="KW-1133">Transmembrane helix</keyword>
<proteinExistence type="inferred from homology"/>
<organism evidence="7 8">
    <name type="scientific">Limosilactobacillus allomucosae</name>
    <dbReference type="NCBI Taxonomy" id="3142938"/>
    <lineage>
        <taxon>Bacteria</taxon>
        <taxon>Bacillati</taxon>
        <taxon>Bacillota</taxon>
        <taxon>Bacilli</taxon>
        <taxon>Lactobacillales</taxon>
        <taxon>Lactobacillaceae</taxon>
        <taxon>Limosilactobacillus</taxon>
    </lineage>
</organism>
<comment type="subcellular location">
    <subcellularLocation>
        <location evidence="6">Cell membrane</location>
        <topology evidence="6">Single-pass membrane protein</topology>
    </subcellularLocation>
    <text evidence="6">Colocalized with FtsZ to the nascent septal site.</text>
</comment>
<feature type="coiled-coil region" evidence="6">
    <location>
        <begin position="470"/>
        <end position="528"/>
    </location>
</feature>
<evidence type="ECO:0000256" key="5">
    <source>
        <dbReference type="ARBA" id="ARBA00023210"/>
    </source>
</evidence>
<keyword evidence="3 6" id="KW-0175">Coiled coil</keyword>
<dbReference type="Pfam" id="PF06160">
    <property type="entry name" value="EzrA"/>
    <property type="match status" value="1"/>
</dbReference>
<keyword evidence="4 6" id="KW-0472">Membrane</keyword>
<name>A0ABV0I2Y0_9LACO</name>
<reference evidence="7 8" key="1">
    <citation type="submission" date="2024-04" db="EMBL/GenBank/DDBJ databases">
        <title>Limosilactobacillus allomucosae sp. nov., a novel species isolated from wild boar faecal samples as potential probiotics for domestic pigs.</title>
        <authorList>
            <person name="Chen B."/>
        </authorList>
    </citation>
    <scope>NUCLEOTIDE SEQUENCE [LARGE SCALE GENOMIC DNA]</scope>
    <source>
        <strain evidence="7 8">WILCCON 0055</strain>
    </source>
</reference>
<evidence type="ECO:0000313" key="7">
    <source>
        <dbReference type="EMBL" id="MEO5285512.1"/>
    </source>
</evidence>
<accession>A0ABV0I2Y0</accession>
<evidence type="ECO:0000256" key="2">
    <source>
        <dbReference type="ARBA" id="ARBA00022989"/>
    </source>
</evidence>
<evidence type="ECO:0000256" key="3">
    <source>
        <dbReference type="ARBA" id="ARBA00023054"/>
    </source>
</evidence>
<keyword evidence="5 6" id="KW-0717">Septation</keyword>
<dbReference type="InterPro" id="IPR010379">
    <property type="entry name" value="EzrA"/>
</dbReference>